<evidence type="ECO:0000256" key="3">
    <source>
        <dbReference type="ARBA" id="ARBA00012784"/>
    </source>
</evidence>
<dbReference type="AlphaFoldDB" id="A0A410FSI3"/>
<dbReference type="InterPro" id="IPR032466">
    <property type="entry name" value="Metal_Hydrolase"/>
</dbReference>
<evidence type="ECO:0000313" key="8">
    <source>
        <dbReference type="EMBL" id="QAA75878.1"/>
    </source>
</evidence>
<dbReference type="EC" id="3.5.4.4" evidence="3"/>
<dbReference type="Proteomes" id="UP000287233">
    <property type="component" value="Chromosome"/>
</dbReference>
<evidence type="ECO:0000256" key="5">
    <source>
        <dbReference type="ARBA" id="ARBA00022801"/>
    </source>
</evidence>
<organism evidence="8 9">
    <name type="scientific">Bipolaricaulis sibiricus</name>
    <dbReference type="NCBI Taxonomy" id="2501609"/>
    <lineage>
        <taxon>Bacteria</taxon>
        <taxon>Candidatus Bipolaricaulota</taxon>
        <taxon>Candidatus Bipolaricaulia</taxon>
        <taxon>Candidatus Bipolaricaulales</taxon>
        <taxon>Candidatus Bipolaricaulaceae</taxon>
        <taxon>Candidatus Bipolaricaulis</taxon>
    </lineage>
</organism>
<evidence type="ECO:0000256" key="1">
    <source>
        <dbReference type="ARBA" id="ARBA00001947"/>
    </source>
</evidence>
<dbReference type="Pfam" id="PF00962">
    <property type="entry name" value="A_deaminase"/>
    <property type="match status" value="1"/>
</dbReference>
<evidence type="ECO:0000256" key="6">
    <source>
        <dbReference type="ARBA" id="ARBA00022833"/>
    </source>
</evidence>
<gene>
    <name evidence="8" type="ORF">BIP78_0110</name>
</gene>
<keyword evidence="5" id="KW-0378">Hydrolase</keyword>
<dbReference type="EMBL" id="CP034928">
    <property type="protein sequence ID" value="QAA75878.1"/>
    <property type="molecule type" value="Genomic_DNA"/>
</dbReference>
<dbReference type="GO" id="GO:0043103">
    <property type="term" value="P:hypoxanthine salvage"/>
    <property type="evidence" value="ECO:0007669"/>
    <property type="project" value="TreeGrafter"/>
</dbReference>
<dbReference type="GO" id="GO:0004000">
    <property type="term" value="F:adenosine deaminase activity"/>
    <property type="evidence" value="ECO:0007669"/>
    <property type="project" value="UniProtKB-ARBA"/>
</dbReference>
<dbReference type="InterPro" id="IPR001365">
    <property type="entry name" value="A_deaminase_dom"/>
</dbReference>
<comment type="cofactor">
    <cofactor evidence="1">
        <name>Zn(2+)</name>
        <dbReference type="ChEBI" id="CHEBI:29105"/>
    </cofactor>
</comment>
<sequence length="336" mass="36459">MDRATIARLPKFDLHCHLDGSLRPGTVRELWEALPAKDRPPITGAVDEAVLPRVPCPLEEFLQAFRITVALLQTPEALERAAFELCEDASAEGVVYLEIRFAPLLHLQRGLIPDEVVEAVLAGTTRAQAELPIRAGVILCGMRQEPSERSAAVALLAGRYRDRGVVGFDLAGPEKGFPLSNHAVAIRLARESGVHLTLHAGEGCCPEHIAEALDLGAERIGHGVYLFQDAATEARVREAGIPLEVCPTSNLQISGIMRSLADHPLKRYLDGGIRVTVNTDNRLMSRTSATDELWQVVRAFGLGPDELRTILVASAEASFAPDAVRQELTARVRASL</sequence>
<evidence type="ECO:0000256" key="4">
    <source>
        <dbReference type="ARBA" id="ARBA00022723"/>
    </source>
</evidence>
<dbReference type="KEGG" id="bih:BIP78_0110"/>
<dbReference type="GO" id="GO:0046872">
    <property type="term" value="F:metal ion binding"/>
    <property type="evidence" value="ECO:0007669"/>
    <property type="project" value="UniProtKB-KW"/>
</dbReference>
<dbReference type="Gene3D" id="3.20.20.140">
    <property type="entry name" value="Metal-dependent hydrolases"/>
    <property type="match status" value="1"/>
</dbReference>
<dbReference type="GO" id="GO:0005829">
    <property type="term" value="C:cytosol"/>
    <property type="evidence" value="ECO:0007669"/>
    <property type="project" value="TreeGrafter"/>
</dbReference>
<protein>
    <recommendedName>
        <fullName evidence="3">adenosine deaminase</fullName>
        <ecNumber evidence="3">3.5.4.4</ecNumber>
    </recommendedName>
</protein>
<keyword evidence="4" id="KW-0479">Metal-binding</keyword>
<feature type="domain" description="Adenosine deaminase" evidence="7">
    <location>
        <begin position="10"/>
        <end position="333"/>
    </location>
</feature>
<reference evidence="9" key="1">
    <citation type="submission" date="2018-12" db="EMBL/GenBank/DDBJ databases">
        <title>Complete genome sequence of an uncultured bacterium of the candidate phylum Bipolaricaulota.</title>
        <authorList>
            <person name="Kadnikov V.V."/>
            <person name="Mardanov A.V."/>
            <person name="Beletsky A.V."/>
            <person name="Frank Y.A."/>
            <person name="Karnachuk O.V."/>
            <person name="Ravin N.V."/>
        </authorList>
    </citation>
    <scope>NUCLEOTIDE SEQUENCE [LARGE SCALE GENOMIC DNA]</scope>
</reference>
<dbReference type="GO" id="GO:0046103">
    <property type="term" value="P:inosine biosynthetic process"/>
    <property type="evidence" value="ECO:0007669"/>
    <property type="project" value="TreeGrafter"/>
</dbReference>
<evidence type="ECO:0000256" key="2">
    <source>
        <dbReference type="ARBA" id="ARBA00006676"/>
    </source>
</evidence>
<dbReference type="InterPro" id="IPR006330">
    <property type="entry name" value="Ado/ade_deaminase"/>
</dbReference>
<evidence type="ECO:0000313" key="9">
    <source>
        <dbReference type="Proteomes" id="UP000287233"/>
    </source>
</evidence>
<accession>A0A410FSI3</accession>
<evidence type="ECO:0000259" key="7">
    <source>
        <dbReference type="Pfam" id="PF00962"/>
    </source>
</evidence>
<name>A0A410FSI3_BIPS1</name>
<keyword evidence="6" id="KW-0862">Zinc</keyword>
<dbReference type="PANTHER" id="PTHR11409:SF43">
    <property type="entry name" value="ADENOSINE DEAMINASE"/>
    <property type="match status" value="1"/>
</dbReference>
<dbReference type="PANTHER" id="PTHR11409">
    <property type="entry name" value="ADENOSINE DEAMINASE"/>
    <property type="match status" value="1"/>
</dbReference>
<dbReference type="GO" id="GO:0006154">
    <property type="term" value="P:adenosine catabolic process"/>
    <property type="evidence" value="ECO:0007669"/>
    <property type="project" value="TreeGrafter"/>
</dbReference>
<proteinExistence type="inferred from homology"/>
<dbReference type="NCBIfam" id="TIGR01430">
    <property type="entry name" value="aden_deam"/>
    <property type="match status" value="1"/>
</dbReference>
<dbReference type="SUPFAM" id="SSF51556">
    <property type="entry name" value="Metallo-dependent hydrolases"/>
    <property type="match status" value="1"/>
</dbReference>
<comment type="similarity">
    <text evidence="2">Belongs to the metallo-dependent hydrolases superfamily. Adenosine and AMP deaminases family.</text>
</comment>